<protein>
    <submittedName>
        <fullName evidence="3">DUF222 domain-containing protein</fullName>
    </submittedName>
</protein>
<feature type="domain" description="DUF222" evidence="2">
    <location>
        <begin position="193"/>
        <end position="349"/>
    </location>
</feature>
<feature type="non-terminal residue" evidence="3">
    <location>
        <position position="361"/>
    </location>
</feature>
<evidence type="ECO:0000313" key="3">
    <source>
        <dbReference type="EMBL" id="NEE04618.1"/>
    </source>
</evidence>
<proteinExistence type="predicted"/>
<gene>
    <name evidence="3" type="ORF">G1H10_31090</name>
</gene>
<dbReference type="RefSeq" id="WP_163745166.1">
    <property type="nucleotide sequence ID" value="NZ_JAAGOA010000038.1"/>
</dbReference>
<evidence type="ECO:0000313" key="4">
    <source>
        <dbReference type="Proteomes" id="UP000475214"/>
    </source>
</evidence>
<feature type="compositionally biased region" description="Basic and acidic residues" evidence="1">
    <location>
        <begin position="31"/>
        <end position="91"/>
    </location>
</feature>
<accession>A0A6L9SIW3</accession>
<dbReference type="InterPro" id="IPR003870">
    <property type="entry name" value="DUF222"/>
</dbReference>
<dbReference type="EMBL" id="JAAGOA010000038">
    <property type="protein sequence ID" value="NEE04618.1"/>
    <property type="molecule type" value="Genomic_DNA"/>
</dbReference>
<evidence type="ECO:0000256" key="1">
    <source>
        <dbReference type="SAM" id="MobiDB-lite"/>
    </source>
</evidence>
<sequence>MSVHPHPSDDDAVPGDAVHDDAAPGSSGDECAGHDARPSDGQRCGDDGESRRDGDDGEHRNDDDGADERPHNDDKGLSDGQCRDNDGDMPVRRGGAAARHGGRDGGGEDSCGAEGGGGPWPVPQGLDAVPAGADLLAMLEDIPIAGVCGRDTVEVMKAAYRQATRDRALFLLCLLETGMRVPGSADTLQRVQVPGEFAPEEARAALVWSRSRAGRVFGFAYDIHHRLPMLGQAMLAGVLDEPRAQAFVSWTDGLDDDQAGYICAFLLPDAPGMTVAELIDAIKKAAIAIDPEWAEKKYRKAIRGRRVVGSRNPDGSANVAGYDLPIDRAAAACERIDVLARACKKAGDTRKIDHIRVDLFL</sequence>
<dbReference type="Pfam" id="PF02720">
    <property type="entry name" value="DUF222"/>
    <property type="match status" value="1"/>
</dbReference>
<comment type="caution">
    <text evidence="3">The sequence shown here is derived from an EMBL/GenBank/DDBJ whole genome shotgun (WGS) entry which is preliminary data.</text>
</comment>
<feature type="region of interest" description="Disordered" evidence="1">
    <location>
        <begin position="1"/>
        <end position="126"/>
    </location>
</feature>
<organism evidence="3 4">
    <name type="scientific">Phytoactinopolyspora halotolerans</name>
    <dbReference type="NCBI Taxonomy" id="1981512"/>
    <lineage>
        <taxon>Bacteria</taxon>
        <taxon>Bacillati</taxon>
        <taxon>Actinomycetota</taxon>
        <taxon>Actinomycetes</taxon>
        <taxon>Jiangellales</taxon>
        <taxon>Jiangellaceae</taxon>
        <taxon>Phytoactinopolyspora</taxon>
    </lineage>
</organism>
<keyword evidence="4" id="KW-1185">Reference proteome</keyword>
<evidence type="ECO:0000259" key="2">
    <source>
        <dbReference type="Pfam" id="PF02720"/>
    </source>
</evidence>
<reference evidence="3 4" key="1">
    <citation type="submission" date="2020-02" db="EMBL/GenBank/DDBJ databases">
        <authorList>
            <person name="Li X.-J."/>
            <person name="Han X.-M."/>
        </authorList>
    </citation>
    <scope>NUCLEOTIDE SEQUENCE [LARGE SCALE GENOMIC DNA]</scope>
    <source>
        <strain evidence="3 4">CCTCC AB 2017055</strain>
    </source>
</reference>
<dbReference type="AlphaFoldDB" id="A0A6L9SIW3"/>
<name>A0A6L9SIW3_9ACTN</name>
<dbReference type="Proteomes" id="UP000475214">
    <property type="component" value="Unassembled WGS sequence"/>
</dbReference>